<evidence type="ECO:0000256" key="3">
    <source>
        <dbReference type="ARBA" id="ARBA00022729"/>
    </source>
</evidence>
<accession>A0A069RF52</accession>
<gene>
    <name evidence="7" type="ORF">CLIT_10c03480</name>
</gene>
<evidence type="ECO:0000256" key="4">
    <source>
        <dbReference type="RuleBase" id="RU003744"/>
    </source>
</evidence>
<dbReference type="PROSITE" id="PS51257">
    <property type="entry name" value="PROKAR_LIPOPROTEIN"/>
    <property type="match status" value="1"/>
</dbReference>
<comment type="caution">
    <text evidence="7">The sequence shown here is derived from an EMBL/GenBank/DDBJ whole genome shotgun (WGS) entry which is preliminary data.</text>
</comment>
<comment type="similarity">
    <text evidence="2 4">Belongs to the bacterial solute-binding protein 3 family.</text>
</comment>
<dbReference type="SUPFAM" id="SSF53850">
    <property type="entry name" value="Periplasmic binding protein-like II"/>
    <property type="match status" value="1"/>
</dbReference>
<keyword evidence="8" id="KW-1185">Reference proteome</keyword>
<sequence>MKRLNKVFVAVMIGLVSMLAAACGSTQDAAESKKDMSWENVKNNGELVVAFCAQYPPFESRNENTGEFEGFDVDMANALGEELGVNVKFVDAEWPSLLGGVIKGDYDVIISCMNKKEASKENVNMSDTYYDFPSSINVRKDNTDINSVEDLKGKIVGVQMGSGSEIEAEKIEGIKEIKRYDYTPAAFSDLNAGRIDAVVEGYARSIIHFKESGETRILKEALAYSENIMVLSPESDELTGKLNEALAAIKENGKYDAALEKWLTAEEN</sequence>
<dbReference type="eggNOG" id="COG0834">
    <property type="taxonomic scope" value="Bacteria"/>
</dbReference>
<dbReference type="Proteomes" id="UP000027946">
    <property type="component" value="Unassembled WGS sequence"/>
</dbReference>
<dbReference type="PANTHER" id="PTHR35936">
    <property type="entry name" value="MEMBRANE-BOUND LYTIC MUREIN TRANSGLYCOSYLASE F"/>
    <property type="match status" value="1"/>
</dbReference>
<feature type="signal peptide" evidence="5">
    <location>
        <begin position="1"/>
        <end position="22"/>
    </location>
</feature>
<comment type="subcellular location">
    <subcellularLocation>
        <location evidence="1">Cell envelope</location>
    </subcellularLocation>
</comment>
<dbReference type="OrthoDB" id="9775197at2"/>
<reference evidence="7 8" key="1">
    <citation type="submission" date="2014-03" db="EMBL/GenBank/DDBJ databases">
        <title>Genome sequence of Clostridium litorale W6, DSM 5388.</title>
        <authorList>
            <person name="Poehlein A."/>
            <person name="Jagirdar A."/>
            <person name="Khonsari B."/>
            <person name="Chibani C.M."/>
            <person name="Gutierrez Gutierrez D.A."/>
            <person name="Davydova E."/>
            <person name="Alghaithi H.S."/>
            <person name="Nair K.P."/>
            <person name="Dhamotharan K."/>
            <person name="Chandran L."/>
            <person name="G W."/>
            <person name="Daniel R."/>
        </authorList>
    </citation>
    <scope>NUCLEOTIDE SEQUENCE [LARGE SCALE GENOMIC DNA]</scope>
    <source>
        <strain evidence="7 8">W6</strain>
    </source>
</reference>
<feature type="chain" id="PRO_5039604231" evidence="5">
    <location>
        <begin position="23"/>
        <end position="268"/>
    </location>
</feature>
<dbReference type="AlphaFoldDB" id="A0A069RF52"/>
<evidence type="ECO:0000313" key="8">
    <source>
        <dbReference type="Proteomes" id="UP000027946"/>
    </source>
</evidence>
<dbReference type="EMBL" id="JJMM01000010">
    <property type="protein sequence ID" value="KDR95621.1"/>
    <property type="molecule type" value="Genomic_DNA"/>
</dbReference>
<dbReference type="RefSeq" id="WP_038264008.1">
    <property type="nucleotide sequence ID" value="NZ_FSRH01000006.1"/>
</dbReference>
<keyword evidence="3 5" id="KW-0732">Signal</keyword>
<dbReference type="CDD" id="cd13530">
    <property type="entry name" value="PBP2_peptides_like"/>
    <property type="match status" value="1"/>
</dbReference>
<dbReference type="GO" id="GO:0030313">
    <property type="term" value="C:cell envelope"/>
    <property type="evidence" value="ECO:0007669"/>
    <property type="project" value="UniProtKB-SubCell"/>
</dbReference>
<evidence type="ECO:0000256" key="5">
    <source>
        <dbReference type="SAM" id="SignalP"/>
    </source>
</evidence>
<name>A0A069RF52_PEPLI</name>
<evidence type="ECO:0000259" key="6">
    <source>
        <dbReference type="SMART" id="SM00062"/>
    </source>
</evidence>
<proteinExistence type="inferred from homology"/>
<feature type="domain" description="Solute-binding protein family 3/N-terminal" evidence="6">
    <location>
        <begin position="46"/>
        <end position="266"/>
    </location>
</feature>
<protein>
    <submittedName>
        <fullName evidence="7">Extracellular solute-binding protein family 3</fullName>
    </submittedName>
</protein>
<dbReference type="InterPro" id="IPR001638">
    <property type="entry name" value="Solute-binding_3/MltF_N"/>
</dbReference>
<organism evidence="7 8">
    <name type="scientific">Peptoclostridium litorale DSM 5388</name>
    <dbReference type="NCBI Taxonomy" id="1121324"/>
    <lineage>
        <taxon>Bacteria</taxon>
        <taxon>Bacillati</taxon>
        <taxon>Bacillota</taxon>
        <taxon>Clostridia</taxon>
        <taxon>Peptostreptococcales</taxon>
        <taxon>Peptoclostridiaceae</taxon>
        <taxon>Peptoclostridium</taxon>
    </lineage>
</organism>
<dbReference type="Pfam" id="PF00497">
    <property type="entry name" value="SBP_bac_3"/>
    <property type="match status" value="1"/>
</dbReference>
<evidence type="ECO:0000256" key="2">
    <source>
        <dbReference type="ARBA" id="ARBA00010333"/>
    </source>
</evidence>
<evidence type="ECO:0000256" key="1">
    <source>
        <dbReference type="ARBA" id="ARBA00004196"/>
    </source>
</evidence>
<dbReference type="STRING" id="1121324.CLIT_10c03480"/>
<dbReference type="Gene3D" id="3.40.190.10">
    <property type="entry name" value="Periplasmic binding protein-like II"/>
    <property type="match status" value="2"/>
</dbReference>
<dbReference type="SMART" id="SM00062">
    <property type="entry name" value="PBPb"/>
    <property type="match status" value="1"/>
</dbReference>
<evidence type="ECO:0000313" key="7">
    <source>
        <dbReference type="EMBL" id="KDR95621.1"/>
    </source>
</evidence>
<dbReference type="InterPro" id="IPR018313">
    <property type="entry name" value="SBP_3_CS"/>
</dbReference>
<dbReference type="PROSITE" id="PS01039">
    <property type="entry name" value="SBP_BACTERIAL_3"/>
    <property type="match status" value="1"/>
</dbReference>
<dbReference type="PANTHER" id="PTHR35936:SF34">
    <property type="entry name" value="ABC TRANSPORTER EXTRACELLULAR-BINDING PROTEIN YCKB-RELATED"/>
    <property type="match status" value="1"/>
</dbReference>